<dbReference type="Proteomes" id="UP001140562">
    <property type="component" value="Unassembled WGS sequence"/>
</dbReference>
<dbReference type="EMBL" id="JAPEUV010000005">
    <property type="protein sequence ID" value="KAJ4342624.1"/>
    <property type="molecule type" value="Genomic_DNA"/>
</dbReference>
<comment type="caution">
    <text evidence="2">The sequence shown here is derived from an EMBL/GenBank/DDBJ whole genome shotgun (WGS) entry which is preliminary data.</text>
</comment>
<feature type="region of interest" description="Disordered" evidence="1">
    <location>
        <begin position="55"/>
        <end position="75"/>
    </location>
</feature>
<feature type="compositionally biased region" description="Basic and acidic residues" evidence="1">
    <location>
        <begin position="61"/>
        <end position="75"/>
    </location>
</feature>
<accession>A0A9W8X812</accession>
<reference evidence="2" key="1">
    <citation type="submission" date="2022-10" db="EMBL/GenBank/DDBJ databases">
        <title>Tapping the CABI collections for fungal endophytes: first genome assemblies for Collariella, Neodidymelliopsis, Ascochyta clinopodiicola, Didymella pomorum, Didymosphaeria variabile, Neocosmospora piperis and Neocucurbitaria cava.</title>
        <authorList>
            <person name="Hill R."/>
        </authorList>
    </citation>
    <scope>NUCLEOTIDE SEQUENCE</scope>
    <source>
        <strain evidence="2">IMI 360193</strain>
    </source>
</reference>
<dbReference type="AlphaFoldDB" id="A0A9W8X812"/>
<proteinExistence type="predicted"/>
<evidence type="ECO:0000313" key="3">
    <source>
        <dbReference type="Proteomes" id="UP001140562"/>
    </source>
</evidence>
<keyword evidence="3" id="KW-1185">Reference proteome</keyword>
<organism evidence="2 3">
    <name type="scientific">Didymella glomerata</name>
    <dbReference type="NCBI Taxonomy" id="749621"/>
    <lineage>
        <taxon>Eukaryota</taxon>
        <taxon>Fungi</taxon>
        <taxon>Dikarya</taxon>
        <taxon>Ascomycota</taxon>
        <taxon>Pezizomycotina</taxon>
        <taxon>Dothideomycetes</taxon>
        <taxon>Pleosporomycetidae</taxon>
        <taxon>Pleosporales</taxon>
        <taxon>Pleosporineae</taxon>
        <taxon>Didymellaceae</taxon>
        <taxon>Didymella</taxon>
    </lineage>
</organism>
<sequence length="75" mass="8169">MGRGAYDLTEPAEKKSAMGGAVLKWEGDNQRARDGATAEVVAAELEAKLERSKKSRAFKNARREAILKNGPSDKH</sequence>
<evidence type="ECO:0000256" key="1">
    <source>
        <dbReference type="SAM" id="MobiDB-lite"/>
    </source>
</evidence>
<gene>
    <name evidence="2" type="ORF">N0V87_000833</name>
</gene>
<name>A0A9W8X812_9PLEO</name>
<evidence type="ECO:0000313" key="2">
    <source>
        <dbReference type="EMBL" id="KAJ4342624.1"/>
    </source>
</evidence>
<protein>
    <submittedName>
        <fullName evidence="2">Uncharacterized protein</fullName>
    </submittedName>
</protein>